<dbReference type="FunFam" id="3.10.580.10:FF:000002">
    <property type="entry name" value="Magnesium/cobalt efflux protein CorC"/>
    <property type="match status" value="1"/>
</dbReference>
<comment type="similarity">
    <text evidence="1">Belongs to the UPF0053 family. Hemolysin C subfamily.</text>
</comment>
<evidence type="ECO:0000256" key="1">
    <source>
        <dbReference type="ARBA" id="ARBA00006446"/>
    </source>
</evidence>
<dbReference type="InterPro" id="IPR036318">
    <property type="entry name" value="FAD-bd_PCMH-like_sf"/>
</dbReference>
<accession>A0A849I9B3</accession>
<keyword evidence="7" id="KW-1185">Reference proteome</keyword>
<dbReference type="AlphaFoldDB" id="A0A849I9B3"/>
<dbReference type="InterPro" id="IPR005170">
    <property type="entry name" value="Transptr-assoc_dom"/>
</dbReference>
<keyword evidence="2" id="KW-0677">Repeat</keyword>
<dbReference type="PANTHER" id="PTHR22777">
    <property type="entry name" value="HEMOLYSIN-RELATED"/>
    <property type="match status" value="1"/>
</dbReference>
<dbReference type="SUPFAM" id="SSF54631">
    <property type="entry name" value="CBS-domain pair"/>
    <property type="match status" value="1"/>
</dbReference>
<dbReference type="InterPro" id="IPR016169">
    <property type="entry name" value="FAD-bd_PCMH_sub2"/>
</dbReference>
<evidence type="ECO:0000256" key="2">
    <source>
        <dbReference type="ARBA" id="ARBA00022737"/>
    </source>
</evidence>
<evidence type="ECO:0000256" key="4">
    <source>
        <dbReference type="PROSITE-ProRule" id="PRU00703"/>
    </source>
</evidence>
<reference evidence="6 7" key="1">
    <citation type="submission" date="2020-04" db="EMBL/GenBank/DDBJ databases">
        <title>Enterovirga sp. isolate from soil.</title>
        <authorList>
            <person name="Chea S."/>
            <person name="Kim D.-U."/>
        </authorList>
    </citation>
    <scope>NUCLEOTIDE SEQUENCE [LARGE SCALE GENOMIC DNA]</scope>
    <source>
        <strain evidence="6 7">DB1703</strain>
    </source>
</reference>
<dbReference type="GO" id="GO:0050660">
    <property type="term" value="F:flavin adenine dinucleotide binding"/>
    <property type="evidence" value="ECO:0007669"/>
    <property type="project" value="InterPro"/>
</dbReference>
<protein>
    <submittedName>
        <fullName evidence="6">HlyC/CorC family transporter</fullName>
    </submittedName>
</protein>
<evidence type="ECO:0000259" key="5">
    <source>
        <dbReference type="PROSITE" id="PS51371"/>
    </source>
</evidence>
<dbReference type="CDD" id="cd04590">
    <property type="entry name" value="CBS_pair_CorC_HlyC_assoc"/>
    <property type="match status" value="1"/>
</dbReference>
<name>A0A849I9B3_9HYPH</name>
<dbReference type="Pfam" id="PF03471">
    <property type="entry name" value="CorC_HlyC"/>
    <property type="match status" value="1"/>
</dbReference>
<dbReference type="PANTHER" id="PTHR22777:SF27">
    <property type="entry name" value="MAGNESIUM AND COBALT EFFLUX PROTEIN CORC"/>
    <property type="match status" value="1"/>
</dbReference>
<dbReference type="EMBL" id="JABEPP010000005">
    <property type="protein sequence ID" value="NNM74404.1"/>
    <property type="molecule type" value="Genomic_DNA"/>
</dbReference>
<dbReference type="SMART" id="SM01091">
    <property type="entry name" value="CorC_HlyC"/>
    <property type="match status" value="1"/>
</dbReference>
<comment type="caution">
    <text evidence="6">The sequence shown here is derived from an EMBL/GenBank/DDBJ whole genome shotgun (WGS) entry which is preliminary data.</text>
</comment>
<evidence type="ECO:0000256" key="3">
    <source>
        <dbReference type="ARBA" id="ARBA00023122"/>
    </source>
</evidence>
<dbReference type="Gene3D" id="3.10.580.10">
    <property type="entry name" value="CBS-domain"/>
    <property type="match status" value="1"/>
</dbReference>
<dbReference type="InterPro" id="IPR044751">
    <property type="entry name" value="Ion_transp-like_CBS"/>
</dbReference>
<keyword evidence="3 4" id="KW-0129">CBS domain</keyword>
<dbReference type="PROSITE" id="PS51371">
    <property type="entry name" value="CBS"/>
    <property type="match status" value="2"/>
</dbReference>
<dbReference type="SUPFAM" id="SSF56176">
    <property type="entry name" value="FAD-binding/transporter-associated domain-like"/>
    <property type="match status" value="1"/>
</dbReference>
<dbReference type="Proteomes" id="UP000564885">
    <property type="component" value="Unassembled WGS sequence"/>
</dbReference>
<dbReference type="RefSeq" id="WP_171219839.1">
    <property type="nucleotide sequence ID" value="NZ_JABEPP010000005.1"/>
</dbReference>
<dbReference type="SMART" id="SM00116">
    <property type="entry name" value="CBS"/>
    <property type="match status" value="2"/>
</dbReference>
<dbReference type="InterPro" id="IPR000644">
    <property type="entry name" value="CBS_dom"/>
</dbReference>
<dbReference type="Gene3D" id="3.30.465.10">
    <property type="match status" value="1"/>
</dbReference>
<proteinExistence type="inferred from homology"/>
<organism evidence="6 7">
    <name type="scientific">Enterovirga aerilata</name>
    <dbReference type="NCBI Taxonomy" id="2730920"/>
    <lineage>
        <taxon>Bacteria</taxon>
        <taxon>Pseudomonadati</taxon>
        <taxon>Pseudomonadota</taxon>
        <taxon>Alphaproteobacteria</taxon>
        <taxon>Hyphomicrobiales</taxon>
        <taxon>Methylobacteriaceae</taxon>
        <taxon>Enterovirga</taxon>
    </lineage>
</organism>
<dbReference type="GO" id="GO:0005886">
    <property type="term" value="C:plasma membrane"/>
    <property type="evidence" value="ECO:0007669"/>
    <property type="project" value="TreeGrafter"/>
</dbReference>
<dbReference type="Pfam" id="PF00571">
    <property type="entry name" value="CBS"/>
    <property type="match status" value="2"/>
</dbReference>
<evidence type="ECO:0000313" key="7">
    <source>
        <dbReference type="Proteomes" id="UP000564885"/>
    </source>
</evidence>
<gene>
    <name evidence="6" type="ORF">HJG44_18770</name>
</gene>
<feature type="domain" description="CBS" evidence="5">
    <location>
        <begin position="76"/>
        <end position="136"/>
    </location>
</feature>
<sequence length="331" mass="36633">MSDERRDERWSPESEPRESWLERLMQRFNLRPRESVREELEEVLAEATEEAELTPQERILLTNALAFHKVRVSDVMVPRADILAAAYSATLGELMALFRAAGHSRLPVYGSSLDEPLGMVHIRDLLDFIAAHGATEPSEPDQPPKVASLAGVDLSLTIDQAKLKRDVLFVPGSMPALDLLARMQASRTHMALVIDEYGGTDGLVTIEDLLETVVGDIEDEHDVATDMIVREERGDIVADARATLDEVSEAIGQNLSAADDVDDVHTLGGLVVTRAGRVPRRGEVIEGPDGFSFEVLDADPRRLKRIRIRRPASPDDIEADRWTAGLRRSHG</sequence>
<feature type="domain" description="CBS" evidence="5">
    <location>
        <begin position="163"/>
        <end position="223"/>
    </location>
</feature>
<dbReference type="InterPro" id="IPR046342">
    <property type="entry name" value="CBS_dom_sf"/>
</dbReference>
<evidence type="ECO:0000313" key="6">
    <source>
        <dbReference type="EMBL" id="NNM74404.1"/>
    </source>
</evidence>